<feature type="binding site" evidence="11">
    <location>
        <position position="92"/>
    </location>
    <ligand>
        <name>Zn(2+)</name>
        <dbReference type="ChEBI" id="CHEBI:29105"/>
    </ligand>
</feature>
<comment type="subcellular location">
    <subcellularLocation>
        <location evidence="1">Cytoplasm</location>
    </subcellularLocation>
</comment>
<dbReference type="GO" id="GO:0003700">
    <property type="term" value="F:DNA-binding transcription factor activity"/>
    <property type="evidence" value="ECO:0007669"/>
    <property type="project" value="InterPro"/>
</dbReference>
<keyword evidence="4" id="KW-0678">Repressor</keyword>
<protein>
    <submittedName>
        <fullName evidence="12">Transcriptional repressor</fullName>
    </submittedName>
</protein>
<keyword evidence="10" id="KW-0804">Transcription</keyword>
<dbReference type="Pfam" id="PF01475">
    <property type="entry name" value="FUR"/>
    <property type="match status" value="1"/>
</dbReference>
<dbReference type="Gene3D" id="1.10.10.10">
    <property type="entry name" value="Winged helix-like DNA-binding domain superfamily/Winged helix DNA-binding domain"/>
    <property type="match status" value="1"/>
</dbReference>
<dbReference type="InterPro" id="IPR043135">
    <property type="entry name" value="Fur_C"/>
</dbReference>
<comment type="similarity">
    <text evidence="2">Belongs to the Fur family.</text>
</comment>
<feature type="binding site" evidence="11">
    <location>
        <position position="129"/>
    </location>
    <ligand>
        <name>Zn(2+)</name>
        <dbReference type="ChEBI" id="CHEBI:29105"/>
    </ligand>
</feature>
<dbReference type="GO" id="GO:0000976">
    <property type="term" value="F:transcription cis-regulatory region binding"/>
    <property type="evidence" value="ECO:0007669"/>
    <property type="project" value="TreeGrafter"/>
</dbReference>
<dbReference type="PANTHER" id="PTHR33202:SF18">
    <property type="entry name" value="TRANSCRIPTIONAL REGULATOR FURA"/>
    <property type="match status" value="1"/>
</dbReference>
<dbReference type="InterPro" id="IPR002481">
    <property type="entry name" value="FUR"/>
</dbReference>
<dbReference type="Gene3D" id="3.30.1490.190">
    <property type="match status" value="1"/>
</dbReference>
<comment type="cofactor">
    <cofactor evidence="11">
        <name>Zn(2+)</name>
        <dbReference type="ChEBI" id="CHEBI:29105"/>
    </cofactor>
    <text evidence="11">Binds 1 zinc ion per subunit.</text>
</comment>
<dbReference type="InterPro" id="IPR036388">
    <property type="entry name" value="WH-like_DNA-bd_sf"/>
</dbReference>
<accession>A0A2U1T3N8</accession>
<keyword evidence="5 11" id="KW-0479">Metal-binding</keyword>
<dbReference type="PANTHER" id="PTHR33202">
    <property type="entry name" value="ZINC UPTAKE REGULATION PROTEIN"/>
    <property type="match status" value="1"/>
</dbReference>
<sequence length="134" mass="14102">MLIDSIRGAGLKVTEPRLAVLRALEEKPHADADTIYGIVRQDLASTSLQAVYGVLAALTTAGLLRKIEPAGSSALYELQHGDNHHHIVCRQCGAVADVECTVGHAPCLTPSANHGFTVDTAEVTFWGLCPACAA</sequence>
<evidence type="ECO:0000256" key="3">
    <source>
        <dbReference type="ARBA" id="ARBA00022490"/>
    </source>
</evidence>
<keyword evidence="9" id="KW-0238">DNA-binding</keyword>
<dbReference type="EMBL" id="QEEX01000001">
    <property type="protein sequence ID" value="PWB98495.1"/>
    <property type="molecule type" value="Genomic_DNA"/>
</dbReference>
<proteinExistence type="inferred from homology"/>
<evidence type="ECO:0000313" key="13">
    <source>
        <dbReference type="Proteomes" id="UP000244978"/>
    </source>
</evidence>
<evidence type="ECO:0000256" key="5">
    <source>
        <dbReference type="ARBA" id="ARBA00022723"/>
    </source>
</evidence>
<name>A0A2U1T3N8_9MICO</name>
<dbReference type="Proteomes" id="UP000244978">
    <property type="component" value="Unassembled WGS sequence"/>
</dbReference>
<evidence type="ECO:0000256" key="8">
    <source>
        <dbReference type="ARBA" id="ARBA00023015"/>
    </source>
</evidence>
<dbReference type="GO" id="GO:0045892">
    <property type="term" value="P:negative regulation of DNA-templated transcription"/>
    <property type="evidence" value="ECO:0007669"/>
    <property type="project" value="TreeGrafter"/>
</dbReference>
<keyword evidence="13" id="KW-1185">Reference proteome</keyword>
<evidence type="ECO:0000256" key="7">
    <source>
        <dbReference type="ARBA" id="ARBA00023004"/>
    </source>
</evidence>
<dbReference type="GO" id="GO:0005737">
    <property type="term" value="C:cytoplasm"/>
    <property type="evidence" value="ECO:0007669"/>
    <property type="project" value="UniProtKB-SubCell"/>
</dbReference>
<evidence type="ECO:0000256" key="9">
    <source>
        <dbReference type="ARBA" id="ARBA00023125"/>
    </source>
</evidence>
<dbReference type="GO" id="GO:1900376">
    <property type="term" value="P:regulation of secondary metabolite biosynthetic process"/>
    <property type="evidence" value="ECO:0007669"/>
    <property type="project" value="TreeGrafter"/>
</dbReference>
<keyword evidence="8" id="KW-0805">Transcription regulation</keyword>
<reference evidence="13" key="1">
    <citation type="submission" date="2018-04" db="EMBL/GenBank/DDBJ databases">
        <authorList>
            <person name="Liu S."/>
            <person name="Wang Z."/>
            <person name="Li J."/>
        </authorList>
    </citation>
    <scope>NUCLEOTIDE SEQUENCE [LARGE SCALE GENOMIC DNA]</scope>
    <source>
        <strain evidence="13">S1194</strain>
    </source>
</reference>
<dbReference type="GO" id="GO:0008270">
    <property type="term" value="F:zinc ion binding"/>
    <property type="evidence" value="ECO:0007669"/>
    <property type="project" value="TreeGrafter"/>
</dbReference>
<dbReference type="SUPFAM" id="SSF46785">
    <property type="entry name" value="Winged helix' DNA-binding domain"/>
    <property type="match status" value="1"/>
</dbReference>
<evidence type="ECO:0000256" key="10">
    <source>
        <dbReference type="ARBA" id="ARBA00023163"/>
    </source>
</evidence>
<keyword evidence="3" id="KW-0963">Cytoplasm</keyword>
<evidence type="ECO:0000256" key="11">
    <source>
        <dbReference type="PIRSR" id="PIRSR602481-1"/>
    </source>
</evidence>
<dbReference type="CDD" id="cd07153">
    <property type="entry name" value="Fur_like"/>
    <property type="match status" value="1"/>
</dbReference>
<evidence type="ECO:0000256" key="4">
    <source>
        <dbReference type="ARBA" id="ARBA00022491"/>
    </source>
</evidence>
<evidence type="ECO:0000313" key="12">
    <source>
        <dbReference type="EMBL" id="PWB98495.1"/>
    </source>
</evidence>
<feature type="binding site" evidence="11">
    <location>
        <position position="132"/>
    </location>
    <ligand>
        <name>Zn(2+)</name>
        <dbReference type="ChEBI" id="CHEBI:29105"/>
    </ligand>
</feature>
<keyword evidence="7" id="KW-0408">Iron</keyword>
<gene>
    <name evidence="12" type="ORF">DF220_07165</name>
</gene>
<dbReference type="InterPro" id="IPR036390">
    <property type="entry name" value="WH_DNA-bd_sf"/>
</dbReference>
<evidence type="ECO:0000256" key="6">
    <source>
        <dbReference type="ARBA" id="ARBA00022833"/>
    </source>
</evidence>
<keyword evidence="6 11" id="KW-0862">Zinc</keyword>
<organism evidence="12 13">
    <name type="scientific">Homoserinimonas hongtaonis</name>
    <dbReference type="NCBI Taxonomy" id="2079791"/>
    <lineage>
        <taxon>Bacteria</taxon>
        <taxon>Bacillati</taxon>
        <taxon>Actinomycetota</taxon>
        <taxon>Actinomycetes</taxon>
        <taxon>Micrococcales</taxon>
        <taxon>Microbacteriaceae</taxon>
        <taxon>Homoserinimonas</taxon>
    </lineage>
</organism>
<dbReference type="AlphaFoldDB" id="A0A2U1T3N8"/>
<evidence type="ECO:0000256" key="2">
    <source>
        <dbReference type="ARBA" id="ARBA00007957"/>
    </source>
</evidence>
<evidence type="ECO:0000256" key="1">
    <source>
        <dbReference type="ARBA" id="ARBA00004496"/>
    </source>
</evidence>
<feature type="binding site" evidence="11">
    <location>
        <position position="89"/>
    </location>
    <ligand>
        <name>Zn(2+)</name>
        <dbReference type="ChEBI" id="CHEBI:29105"/>
    </ligand>
</feature>
<comment type="caution">
    <text evidence="12">The sequence shown here is derived from an EMBL/GenBank/DDBJ whole genome shotgun (WGS) entry which is preliminary data.</text>
</comment>